<dbReference type="InterPro" id="IPR050504">
    <property type="entry name" value="IgSF_BTN/MOG"/>
</dbReference>
<proteinExistence type="predicted"/>
<feature type="domain" description="Ig-like" evidence="7">
    <location>
        <begin position="12"/>
        <end position="111"/>
    </location>
</feature>
<dbReference type="SUPFAM" id="SSF48726">
    <property type="entry name" value="Immunoglobulin"/>
    <property type="match status" value="1"/>
</dbReference>
<dbReference type="PANTHER" id="PTHR24100:SF148">
    <property type="entry name" value="SELECTION AND UPKEEP OF INTRAEPITHELIAL T-CELLS PROTEIN 10-RELATED"/>
    <property type="match status" value="1"/>
</dbReference>
<reference evidence="8 9" key="1">
    <citation type="submission" date="2019-09" db="EMBL/GenBank/DDBJ databases">
        <title>Bird 10,000 Genomes (B10K) Project - Family phase.</title>
        <authorList>
            <person name="Zhang G."/>
        </authorList>
    </citation>
    <scope>NUCLEOTIDE SEQUENCE [LARGE SCALE GENOMIC DNA]</scope>
    <source>
        <strain evidence="8">OUT-0055</strain>
        <tissue evidence="8">Blood</tissue>
    </source>
</reference>
<dbReference type="EMBL" id="VZUJ01085353">
    <property type="protein sequence ID" value="NXV78117.1"/>
    <property type="molecule type" value="Genomic_DNA"/>
</dbReference>
<dbReference type="Gene3D" id="2.60.40.10">
    <property type="entry name" value="Immunoglobulins"/>
    <property type="match status" value="1"/>
</dbReference>
<gene>
    <name evidence="8" type="primary">Vtcn1_1</name>
    <name evidence="8" type="ORF">ATLROG_R14681</name>
</gene>
<evidence type="ECO:0000256" key="4">
    <source>
        <dbReference type="ARBA" id="ARBA00023157"/>
    </source>
</evidence>
<evidence type="ECO:0000256" key="6">
    <source>
        <dbReference type="ARBA" id="ARBA00023319"/>
    </source>
</evidence>
<organism evidence="8 9">
    <name type="scientific">Atlantisia rogersi</name>
    <name type="common">Inaccessible Island rail</name>
    <dbReference type="NCBI Taxonomy" id="2478892"/>
    <lineage>
        <taxon>Eukaryota</taxon>
        <taxon>Metazoa</taxon>
        <taxon>Chordata</taxon>
        <taxon>Craniata</taxon>
        <taxon>Vertebrata</taxon>
        <taxon>Euteleostomi</taxon>
        <taxon>Archelosauria</taxon>
        <taxon>Archosauria</taxon>
        <taxon>Dinosauria</taxon>
        <taxon>Saurischia</taxon>
        <taxon>Theropoda</taxon>
        <taxon>Coelurosauria</taxon>
        <taxon>Aves</taxon>
        <taxon>Neognathae</taxon>
        <taxon>Neoaves</taxon>
        <taxon>Gruiformes</taxon>
        <taxon>Rallidae</taxon>
        <taxon>Atlantisia</taxon>
    </lineage>
</organism>
<sequence>GQPYKEYHAFVGETVILPCTTTSPGELTLSHSKLYWQIDSLLVHFFYNGQDSLASQHQRYRGRTSLFLDEMKHGNFSLKLSNVQLLDAAVYSCIYRQTGDLPNVTQKSKIQLIVSGK</sequence>
<dbReference type="InterPro" id="IPR003599">
    <property type="entry name" value="Ig_sub"/>
</dbReference>
<name>A0A7L3WPR5_9GRUI</name>
<dbReference type="GO" id="GO:0050852">
    <property type="term" value="P:T cell receptor signaling pathway"/>
    <property type="evidence" value="ECO:0007669"/>
    <property type="project" value="TreeGrafter"/>
</dbReference>
<accession>A0A7L3WPR5</accession>
<protein>
    <submittedName>
        <fullName evidence="8">VTCN1 inhibitor</fullName>
    </submittedName>
</protein>
<dbReference type="FunFam" id="2.60.40.10:FF:000142">
    <property type="entry name" value="V-set domain-containing T-cell activation inhibitor 1"/>
    <property type="match status" value="1"/>
</dbReference>
<feature type="non-terminal residue" evidence="8">
    <location>
        <position position="1"/>
    </location>
</feature>
<dbReference type="GO" id="GO:0005102">
    <property type="term" value="F:signaling receptor binding"/>
    <property type="evidence" value="ECO:0007669"/>
    <property type="project" value="TreeGrafter"/>
</dbReference>
<dbReference type="InterPro" id="IPR013106">
    <property type="entry name" value="Ig_V-set"/>
</dbReference>
<dbReference type="GO" id="GO:1903037">
    <property type="term" value="P:regulation of leukocyte cell-cell adhesion"/>
    <property type="evidence" value="ECO:0007669"/>
    <property type="project" value="UniProtKB-ARBA"/>
</dbReference>
<dbReference type="PANTHER" id="PTHR24100">
    <property type="entry name" value="BUTYROPHILIN"/>
    <property type="match status" value="1"/>
</dbReference>
<dbReference type="GO" id="GO:0009897">
    <property type="term" value="C:external side of plasma membrane"/>
    <property type="evidence" value="ECO:0007669"/>
    <property type="project" value="TreeGrafter"/>
</dbReference>
<dbReference type="GO" id="GO:0001817">
    <property type="term" value="P:regulation of cytokine production"/>
    <property type="evidence" value="ECO:0007669"/>
    <property type="project" value="TreeGrafter"/>
</dbReference>
<keyword evidence="9" id="KW-1185">Reference proteome</keyword>
<evidence type="ECO:0000256" key="1">
    <source>
        <dbReference type="ARBA" id="ARBA00004370"/>
    </source>
</evidence>
<dbReference type="SMART" id="SM00409">
    <property type="entry name" value="IG"/>
    <property type="match status" value="1"/>
</dbReference>
<dbReference type="PROSITE" id="PS50835">
    <property type="entry name" value="IG_LIKE"/>
    <property type="match status" value="1"/>
</dbReference>
<dbReference type="Pfam" id="PF07686">
    <property type="entry name" value="V-set"/>
    <property type="match status" value="1"/>
</dbReference>
<keyword evidence="5" id="KW-0325">Glycoprotein</keyword>
<dbReference type="GO" id="GO:0050863">
    <property type="term" value="P:regulation of T cell activation"/>
    <property type="evidence" value="ECO:0007669"/>
    <property type="project" value="UniProtKB-ARBA"/>
</dbReference>
<evidence type="ECO:0000259" key="7">
    <source>
        <dbReference type="PROSITE" id="PS50835"/>
    </source>
</evidence>
<comment type="caution">
    <text evidence="8">The sequence shown here is derived from an EMBL/GenBank/DDBJ whole genome shotgun (WGS) entry which is preliminary data.</text>
</comment>
<keyword evidence="3" id="KW-0472">Membrane</keyword>
<dbReference type="AlphaFoldDB" id="A0A7L3WPR5"/>
<evidence type="ECO:0000256" key="3">
    <source>
        <dbReference type="ARBA" id="ARBA00023136"/>
    </source>
</evidence>
<keyword evidence="6" id="KW-0393">Immunoglobulin domain</keyword>
<dbReference type="InterPro" id="IPR007110">
    <property type="entry name" value="Ig-like_dom"/>
</dbReference>
<evidence type="ECO:0000313" key="8">
    <source>
        <dbReference type="EMBL" id="NXV78117.1"/>
    </source>
</evidence>
<dbReference type="Proteomes" id="UP000518911">
    <property type="component" value="Unassembled WGS sequence"/>
</dbReference>
<comment type="subcellular location">
    <subcellularLocation>
        <location evidence="1">Membrane</location>
    </subcellularLocation>
</comment>
<dbReference type="OrthoDB" id="9898017at2759"/>
<feature type="non-terminal residue" evidence="8">
    <location>
        <position position="117"/>
    </location>
</feature>
<dbReference type="InterPro" id="IPR036179">
    <property type="entry name" value="Ig-like_dom_sf"/>
</dbReference>
<evidence type="ECO:0000256" key="2">
    <source>
        <dbReference type="ARBA" id="ARBA00022729"/>
    </source>
</evidence>
<evidence type="ECO:0000256" key="5">
    <source>
        <dbReference type="ARBA" id="ARBA00023180"/>
    </source>
</evidence>
<dbReference type="InterPro" id="IPR013783">
    <property type="entry name" value="Ig-like_fold"/>
</dbReference>
<keyword evidence="2" id="KW-0732">Signal</keyword>
<keyword evidence="4" id="KW-1015">Disulfide bond</keyword>
<evidence type="ECO:0000313" key="9">
    <source>
        <dbReference type="Proteomes" id="UP000518911"/>
    </source>
</evidence>